<proteinExistence type="predicted"/>
<accession>A0A511UWX3</accession>
<reference evidence="3 4" key="1">
    <citation type="submission" date="2019-07" db="EMBL/GenBank/DDBJ databases">
        <title>Whole genome shotgun sequence of Cerasibacillus quisquiliarum NBRC 102429.</title>
        <authorList>
            <person name="Hosoyama A."/>
            <person name="Uohara A."/>
            <person name="Ohji S."/>
            <person name="Ichikawa N."/>
        </authorList>
    </citation>
    <scope>NUCLEOTIDE SEQUENCE [LARGE SCALE GENOMIC DNA]</scope>
    <source>
        <strain evidence="3 4">NBRC 102429</strain>
    </source>
</reference>
<feature type="region of interest" description="Disordered" evidence="1">
    <location>
        <begin position="34"/>
        <end position="56"/>
    </location>
</feature>
<dbReference type="Gene3D" id="1.10.287.4300">
    <property type="entry name" value="Stage III sporulation protein AH-like"/>
    <property type="match status" value="1"/>
</dbReference>
<feature type="transmembrane region" description="Helical" evidence="2">
    <location>
        <begin position="6"/>
        <end position="25"/>
    </location>
</feature>
<protein>
    <submittedName>
        <fullName evidence="3">Stage III sporulation protein AH</fullName>
    </submittedName>
</protein>
<dbReference type="Pfam" id="PF12685">
    <property type="entry name" value="SpoIIIAH"/>
    <property type="match status" value="1"/>
</dbReference>
<organism evidence="3 4">
    <name type="scientific">Cerasibacillus quisquiliarum</name>
    <dbReference type="NCBI Taxonomy" id="227865"/>
    <lineage>
        <taxon>Bacteria</taxon>
        <taxon>Bacillati</taxon>
        <taxon>Bacillota</taxon>
        <taxon>Bacilli</taxon>
        <taxon>Bacillales</taxon>
        <taxon>Bacillaceae</taxon>
        <taxon>Cerasibacillus</taxon>
    </lineage>
</organism>
<sequence length="181" mass="20819">MLKKQTVWLLTMLSLIIVLSVYYVLSPDREDLAFKNDPTSDIEQPSDRDDEGVDVNVTSGSEDEVFTTIRMNIEDERSRTRDRLKDIVASSDATSEEKNDALNTIEQLEKTASKEFILEKMLIAEKEYEDVLVRSDGEKVQVHIKEETLSKEEVDHIMQLVRDEFGDLTVDVIFQEMKATK</sequence>
<dbReference type="AlphaFoldDB" id="A0A511UWX3"/>
<dbReference type="EMBL" id="BJXW01000012">
    <property type="protein sequence ID" value="GEN31135.1"/>
    <property type="molecule type" value="Genomic_DNA"/>
</dbReference>
<evidence type="ECO:0000313" key="4">
    <source>
        <dbReference type="Proteomes" id="UP000321491"/>
    </source>
</evidence>
<dbReference type="InterPro" id="IPR038503">
    <property type="entry name" value="SpoIIIAH_sf"/>
</dbReference>
<keyword evidence="2" id="KW-0812">Transmembrane</keyword>
<dbReference type="Proteomes" id="UP000321491">
    <property type="component" value="Unassembled WGS sequence"/>
</dbReference>
<keyword evidence="2" id="KW-1133">Transmembrane helix</keyword>
<dbReference type="OrthoDB" id="2939102at2"/>
<gene>
    <name evidence="3" type="ORF">CQU01_13730</name>
</gene>
<keyword evidence="2" id="KW-0472">Membrane</keyword>
<dbReference type="InterPro" id="IPR024232">
    <property type="entry name" value="SpoIIIAH"/>
</dbReference>
<evidence type="ECO:0000313" key="3">
    <source>
        <dbReference type="EMBL" id="GEN31135.1"/>
    </source>
</evidence>
<keyword evidence="4" id="KW-1185">Reference proteome</keyword>
<evidence type="ECO:0000256" key="1">
    <source>
        <dbReference type="SAM" id="MobiDB-lite"/>
    </source>
</evidence>
<name>A0A511UWX3_9BACI</name>
<evidence type="ECO:0000256" key="2">
    <source>
        <dbReference type="SAM" id="Phobius"/>
    </source>
</evidence>
<dbReference type="RefSeq" id="WP_146937052.1">
    <property type="nucleotide sequence ID" value="NZ_BJXW01000012.1"/>
</dbReference>
<comment type="caution">
    <text evidence="3">The sequence shown here is derived from an EMBL/GenBank/DDBJ whole genome shotgun (WGS) entry which is preliminary data.</text>
</comment>